<keyword evidence="1" id="KW-0812">Transmembrane</keyword>
<organism evidence="3 4">
    <name type="scientific">Vibrio agarilyticus</name>
    <dbReference type="NCBI Taxonomy" id="2726741"/>
    <lineage>
        <taxon>Bacteria</taxon>
        <taxon>Pseudomonadati</taxon>
        <taxon>Pseudomonadota</taxon>
        <taxon>Gammaproteobacteria</taxon>
        <taxon>Vibrionales</taxon>
        <taxon>Vibrionaceae</taxon>
        <taxon>Vibrio</taxon>
    </lineage>
</organism>
<protein>
    <submittedName>
        <fullName evidence="3">Uncharacterized protein</fullName>
    </submittedName>
</protein>
<reference evidence="3 4" key="1">
    <citation type="submission" date="2020-04" db="EMBL/GenBank/DDBJ databases">
        <title>Vibrio sp. SM6, a novel species isolated from seawater.</title>
        <authorList>
            <person name="Wang X."/>
        </authorList>
    </citation>
    <scope>NUCLEOTIDE SEQUENCE [LARGE SCALE GENOMIC DNA]</scope>
    <source>
        <strain evidence="3 4">SM6</strain>
    </source>
</reference>
<name>A0A7X8TP72_9VIBR</name>
<feature type="signal peptide" evidence="2">
    <location>
        <begin position="1"/>
        <end position="18"/>
    </location>
</feature>
<dbReference type="Proteomes" id="UP000535589">
    <property type="component" value="Unassembled WGS sequence"/>
</dbReference>
<evidence type="ECO:0000313" key="3">
    <source>
        <dbReference type="EMBL" id="NLS12348.1"/>
    </source>
</evidence>
<evidence type="ECO:0000256" key="1">
    <source>
        <dbReference type="SAM" id="Phobius"/>
    </source>
</evidence>
<dbReference type="AlphaFoldDB" id="A0A7X8TP72"/>
<sequence>MKNTLILMLLSFSAFSFSQEAVILNGPELVISAKEGIPDSAEISQTISLPDSQILAIPYWFEGSPSDTSVEVSFNGAILSITDSLPIAEDGVGVLSVNIAAYSMMEGIFAIKLTSTSPASFMLVTDIDSDIITISGKPVYETASGEMVVLSPTIEHQNNSRMRLTWEQTSGENVAMVANNDGSLSIIAPVTDRDQSLDFKLTADDGSNISDETYEVMVRASDSSAATASSGGSVSILFFALLLLLFYRERKCGFKR</sequence>
<dbReference type="Gene3D" id="2.60.40.3010">
    <property type="match status" value="1"/>
</dbReference>
<keyword evidence="4" id="KW-1185">Reference proteome</keyword>
<evidence type="ECO:0000313" key="4">
    <source>
        <dbReference type="Proteomes" id="UP000535589"/>
    </source>
</evidence>
<keyword evidence="1" id="KW-0472">Membrane</keyword>
<feature type="transmembrane region" description="Helical" evidence="1">
    <location>
        <begin position="225"/>
        <end position="247"/>
    </location>
</feature>
<keyword evidence="1" id="KW-1133">Transmembrane helix</keyword>
<feature type="chain" id="PRO_5030895647" evidence="2">
    <location>
        <begin position="19"/>
        <end position="256"/>
    </location>
</feature>
<evidence type="ECO:0000256" key="2">
    <source>
        <dbReference type="SAM" id="SignalP"/>
    </source>
</evidence>
<dbReference type="EMBL" id="JABAIK010000004">
    <property type="protein sequence ID" value="NLS12348.1"/>
    <property type="molecule type" value="Genomic_DNA"/>
</dbReference>
<gene>
    <name evidence="3" type="ORF">HGP28_05485</name>
</gene>
<accession>A0A7X8TP72</accession>
<comment type="caution">
    <text evidence="3">The sequence shown here is derived from an EMBL/GenBank/DDBJ whole genome shotgun (WGS) entry which is preliminary data.</text>
</comment>
<dbReference type="RefSeq" id="WP_168835453.1">
    <property type="nucleotide sequence ID" value="NZ_JABAIK010000004.1"/>
</dbReference>
<keyword evidence="2" id="KW-0732">Signal</keyword>
<proteinExistence type="predicted"/>